<evidence type="ECO:0000256" key="6">
    <source>
        <dbReference type="SAM" id="SignalP"/>
    </source>
</evidence>
<evidence type="ECO:0000313" key="7">
    <source>
        <dbReference type="EMBL" id="KAK4775300.1"/>
    </source>
</evidence>
<dbReference type="Proteomes" id="UP001346149">
    <property type="component" value="Unassembled WGS sequence"/>
</dbReference>
<comment type="subcellular location">
    <subcellularLocation>
        <location evidence="1">Membrane</location>
        <topology evidence="1">Single-pass type II membrane protein</topology>
    </subcellularLocation>
</comment>
<reference evidence="7 8" key="1">
    <citation type="journal article" date="2023" name="Hortic Res">
        <title>Pangenome of water caltrop reveals structural variations and asymmetric subgenome divergence after allopolyploidization.</title>
        <authorList>
            <person name="Zhang X."/>
            <person name="Chen Y."/>
            <person name="Wang L."/>
            <person name="Yuan Y."/>
            <person name="Fang M."/>
            <person name="Shi L."/>
            <person name="Lu R."/>
            <person name="Comes H.P."/>
            <person name="Ma Y."/>
            <person name="Chen Y."/>
            <person name="Huang G."/>
            <person name="Zhou Y."/>
            <person name="Zheng Z."/>
            <person name="Qiu Y."/>
        </authorList>
    </citation>
    <scope>NUCLEOTIDE SEQUENCE [LARGE SCALE GENOMIC DNA]</scope>
    <source>
        <strain evidence="7">F231</strain>
    </source>
</reference>
<keyword evidence="3" id="KW-0808">Transferase</keyword>
<accession>A0AAN7L5B3</accession>
<dbReference type="PANTHER" id="PTHR31042:SF108">
    <property type="entry name" value="CORE-2_I-BRANCHING BETA-1,6-N-ACETYLGLUCOSAMINYLTRANSFERASE FAMILY PROTEIN"/>
    <property type="match status" value="1"/>
</dbReference>
<sequence length="396" mass="45390">MFSYPLAVCFALFLTLPLVFLFSPSISPPKAVPIPPMASNLPPPYVADELDDRILFRRAAELASSAGGGPAKFSRLGLKKRRPKIAFLFLTNSDLSFAPLWERFFKGHDHLYNIYIHADPLMRSTNTTTLPPTHTASSTKTVRTTELPRSIWDSGYHSPSKVFDNRFIVSRRTQRASPTLISAARRLLASALLDDPSNFYFALVSQHCIPLHSFDYVYRTLFGNSFHALTGHFKPSKFLSFIEILSDEPNLYERYTARGEDVMLPEVLFEQFRVGSQFFILTRRHSLLVVKERRLWKKFRLPCLNKDSCYPEEHYFPTLLSMADPKGCSHYTLTRVNWTGCFDGHPHLYLPDEVSANLIYQLRESDSGFAHLFARKFSPECLQPLMDMADEVIFRD</sequence>
<evidence type="ECO:0000256" key="3">
    <source>
        <dbReference type="ARBA" id="ARBA00022679"/>
    </source>
</evidence>
<dbReference type="InterPro" id="IPR003406">
    <property type="entry name" value="Glyco_trans_14"/>
</dbReference>
<comment type="caution">
    <text evidence="7">The sequence shown here is derived from an EMBL/GenBank/DDBJ whole genome shotgun (WGS) entry which is preliminary data.</text>
</comment>
<keyword evidence="5" id="KW-0325">Glycoprotein</keyword>
<evidence type="ECO:0000256" key="4">
    <source>
        <dbReference type="ARBA" id="ARBA00023136"/>
    </source>
</evidence>
<protein>
    <submittedName>
        <fullName evidence="7">Uncharacterized protein</fullName>
    </submittedName>
</protein>
<keyword evidence="2" id="KW-0328">Glycosyltransferase</keyword>
<dbReference type="GO" id="GO:0016020">
    <property type="term" value="C:membrane"/>
    <property type="evidence" value="ECO:0007669"/>
    <property type="project" value="UniProtKB-SubCell"/>
</dbReference>
<evidence type="ECO:0000313" key="8">
    <source>
        <dbReference type="Proteomes" id="UP001346149"/>
    </source>
</evidence>
<keyword evidence="8" id="KW-1185">Reference proteome</keyword>
<feature type="signal peptide" evidence="6">
    <location>
        <begin position="1"/>
        <end position="21"/>
    </location>
</feature>
<dbReference type="GO" id="GO:0016757">
    <property type="term" value="F:glycosyltransferase activity"/>
    <property type="evidence" value="ECO:0007669"/>
    <property type="project" value="UniProtKB-KW"/>
</dbReference>
<organism evidence="7 8">
    <name type="scientific">Trapa natans</name>
    <name type="common">Water chestnut</name>
    <dbReference type="NCBI Taxonomy" id="22666"/>
    <lineage>
        <taxon>Eukaryota</taxon>
        <taxon>Viridiplantae</taxon>
        <taxon>Streptophyta</taxon>
        <taxon>Embryophyta</taxon>
        <taxon>Tracheophyta</taxon>
        <taxon>Spermatophyta</taxon>
        <taxon>Magnoliopsida</taxon>
        <taxon>eudicotyledons</taxon>
        <taxon>Gunneridae</taxon>
        <taxon>Pentapetalae</taxon>
        <taxon>rosids</taxon>
        <taxon>malvids</taxon>
        <taxon>Myrtales</taxon>
        <taxon>Lythraceae</taxon>
        <taxon>Trapa</taxon>
    </lineage>
</organism>
<keyword evidence="6" id="KW-0732">Signal</keyword>
<evidence type="ECO:0000256" key="2">
    <source>
        <dbReference type="ARBA" id="ARBA00022676"/>
    </source>
</evidence>
<keyword evidence="4" id="KW-0472">Membrane</keyword>
<dbReference type="InterPro" id="IPR044174">
    <property type="entry name" value="BC10-like"/>
</dbReference>
<gene>
    <name evidence="7" type="ORF">SAY86_010235</name>
</gene>
<proteinExistence type="predicted"/>
<dbReference type="AlphaFoldDB" id="A0AAN7L5B3"/>
<evidence type="ECO:0000256" key="1">
    <source>
        <dbReference type="ARBA" id="ARBA00004606"/>
    </source>
</evidence>
<dbReference type="PANTHER" id="PTHR31042">
    <property type="entry name" value="CORE-2/I-BRANCHING BETA-1,6-N-ACETYLGLUCOSAMINYLTRANSFERASE FAMILY PROTEIN-RELATED"/>
    <property type="match status" value="1"/>
</dbReference>
<dbReference type="EMBL" id="JAXQNO010000019">
    <property type="protein sequence ID" value="KAK4775300.1"/>
    <property type="molecule type" value="Genomic_DNA"/>
</dbReference>
<dbReference type="Pfam" id="PF02485">
    <property type="entry name" value="Branch"/>
    <property type="match status" value="1"/>
</dbReference>
<feature type="chain" id="PRO_5042985395" evidence="6">
    <location>
        <begin position="22"/>
        <end position="396"/>
    </location>
</feature>
<name>A0AAN7L5B3_TRANT</name>
<evidence type="ECO:0000256" key="5">
    <source>
        <dbReference type="ARBA" id="ARBA00023180"/>
    </source>
</evidence>